<evidence type="ECO:0000256" key="8">
    <source>
        <dbReference type="ARBA" id="ARBA00022840"/>
    </source>
</evidence>
<dbReference type="InterPro" id="IPR011545">
    <property type="entry name" value="DEAD/DEAH_box_helicase_dom"/>
</dbReference>
<evidence type="ECO:0000256" key="6">
    <source>
        <dbReference type="ARBA" id="ARBA00022801"/>
    </source>
</evidence>
<evidence type="ECO:0000256" key="4">
    <source>
        <dbReference type="ARBA" id="ARBA00022490"/>
    </source>
</evidence>
<feature type="domain" description="Helicase C-terminal" evidence="15">
    <location>
        <begin position="382"/>
        <end position="550"/>
    </location>
</feature>
<dbReference type="GO" id="GO:0016787">
    <property type="term" value="F:hydrolase activity"/>
    <property type="evidence" value="ECO:0007669"/>
    <property type="project" value="UniProtKB-KW"/>
</dbReference>
<dbReference type="Pfam" id="PF00271">
    <property type="entry name" value="Helicase_C"/>
    <property type="match status" value="1"/>
</dbReference>
<evidence type="ECO:0000313" key="18">
    <source>
        <dbReference type="Proteomes" id="UP000005408"/>
    </source>
</evidence>
<feature type="compositionally biased region" description="Low complexity" evidence="13">
    <location>
        <begin position="98"/>
        <end position="109"/>
    </location>
</feature>
<evidence type="ECO:0000256" key="10">
    <source>
        <dbReference type="ARBA" id="ARBA00023242"/>
    </source>
</evidence>
<evidence type="ECO:0000256" key="1">
    <source>
        <dbReference type="ARBA" id="ARBA00004123"/>
    </source>
</evidence>
<dbReference type="InterPro" id="IPR014001">
    <property type="entry name" value="Helicase_ATP-bd"/>
</dbReference>
<evidence type="ECO:0000259" key="14">
    <source>
        <dbReference type="PROSITE" id="PS51192"/>
    </source>
</evidence>
<dbReference type="PROSITE" id="PS51194">
    <property type="entry name" value="HELICASE_CTER"/>
    <property type="match status" value="1"/>
</dbReference>
<evidence type="ECO:0000256" key="3">
    <source>
        <dbReference type="ARBA" id="ARBA00012552"/>
    </source>
</evidence>
<dbReference type="GO" id="GO:0003724">
    <property type="term" value="F:RNA helicase activity"/>
    <property type="evidence" value="ECO:0007669"/>
    <property type="project" value="UniProtKB-EC"/>
</dbReference>
<keyword evidence="18" id="KW-1185">Reference proteome</keyword>
<dbReference type="SMART" id="SM00490">
    <property type="entry name" value="HELICc"/>
    <property type="match status" value="1"/>
</dbReference>
<dbReference type="SMART" id="SM00487">
    <property type="entry name" value="DEXDc"/>
    <property type="match status" value="1"/>
</dbReference>
<keyword evidence="8" id="KW-0067">ATP-binding</keyword>
<proteinExistence type="predicted"/>
<dbReference type="InterPro" id="IPR014014">
    <property type="entry name" value="RNA_helicase_DEAD_Q_motif"/>
</dbReference>
<feature type="region of interest" description="Disordered" evidence="13">
    <location>
        <begin position="74"/>
        <end position="130"/>
    </location>
</feature>
<keyword evidence="5" id="KW-0547">Nucleotide-binding</keyword>
<organism evidence="17 18">
    <name type="scientific">Magallana gigas</name>
    <name type="common">Pacific oyster</name>
    <name type="synonym">Crassostrea gigas</name>
    <dbReference type="NCBI Taxonomy" id="29159"/>
    <lineage>
        <taxon>Eukaryota</taxon>
        <taxon>Metazoa</taxon>
        <taxon>Spiralia</taxon>
        <taxon>Lophotrochozoa</taxon>
        <taxon>Mollusca</taxon>
        <taxon>Bivalvia</taxon>
        <taxon>Autobranchia</taxon>
        <taxon>Pteriomorphia</taxon>
        <taxon>Ostreida</taxon>
        <taxon>Ostreoidea</taxon>
        <taxon>Ostreidae</taxon>
        <taxon>Magallana</taxon>
    </lineage>
</organism>
<dbReference type="CDD" id="cd18787">
    <property type="entry name" value="SF2_C_DEAD"/>
    <property type="match status" value="1"/>
</dbReference>
<accession>A0A8W8KBY0</accession>
<dbReference type="GO" id="GO:0005737">
    <property type="term" value="C:cytoplasm"/>
    <property type="evidence" value="ECO:0007669"/>
    <property type="project" value="UniProtKB-SubCell"/>
</dbReference>
<keyword evidence="10" id="KW-0539">Nucleus</keyword>
<dbReference type="EnsemblMetazoa" id="G23259.2">
    <property type="protein sequence ID" value="G23259.2:cds"/>
    <property type="gene ID" value="G23259"/>
</dbReference>
<name>A0A8W8KBY0_MAGGI</name>
<reference evidence="17" key="1">
    <citation type="submission" date="2022-08" db="UniProtKB">
        <authorList>
            <consortium name="EnsemblMetazoa"/>
        </authorList>
    </citation>
    <scope>IDENTIFICATION</scope>
    <source>
        <strain evidence="17">05x7-T-G4-1.051#20</strain>
    </source>
</reference>
<keyword evidence="7" id="KW-0347">Helicase</keyword>
<comment type="subcellular location">
    <subcellularLocation>
        <location evidence="2">Cytoplasm</location>
    </subcellularLocation>
    <subcellularLocation>
        <location evidence="1">Nucleus</location>
    </subcellularLocation>
</comment>
<evidence type="ECO:0000313" key="17">
    <source>
        <dbReference type="EnsemblMetazoa" id="G23259.2:cds"/>
    </source>
</evidence>
<sequence>MSCKISLLFLYRIKKKLDRIKKVGIMADLDWGAAVDTQEQTLTSQTTGTGEKSINWAEEVEKSNLTEEINRIAIDKNRSPSKSPSAPSQNAPTQTSHPPAHQGAGAMAAAPPPALVGAGASGDEDENAATKEDSALLRKLIHSKLVSTKADLEVLQKDPNSPLYSVKSFEALNLKKELLDGIYSMGYNTPSKIQETALPVLLADPPVNMIAQSQSGTGKTAAFVLTMLSRVDTNQPYPQCLCIAPTYELALQIGKNVEDMGKFMKDLQIIYAVRGERLDRGTKLNGHLIIGTPGTVCDWALKLRFFDLKKINVFVLDEADVMIATQGHQDQSIRIQRGLRKDCQMLLFSATYEEEVMRFAQAVIPNNPIVIRLRREEQSLDNIKQYFIECADAEGKFQALSNIYGSISIGQSMIFCATRRTAAWLAEKMTKEGHAVGLLSGDLSIEQRAAIINRFKDAKEKVLITTNVTARGIDVEQVTVVVNFDLPLTQDHKPDFETYLHRIGRTGRFGKKGLAINMVDSRQSFATLKAIEKYFGRKVEKLDAEDMEEVEKIGS</sequence>
<dbReference type="Gene3D" id="3.40.50.300">
    <property type="entry name" value="P-loop containing nucleotide triphosphate hydrolases"/>
    <property type="match status" value="2"/>
</dbReference>
<dbReference type="GO" id="GO:0003723">
    <property type="term" value="F:RNA binding"/>
    <property type="evidence" value="ECO:0007669"/>
    <property type="project" value="UniProtKB-KW"/>
</dbReference>
<dbReference type="PROSITE" id="PS51192">
    <property type="entry name" value="HELICASE_ATP_BIND_1"/>
    <property type="match status" value="1"/>
</dbReference>
<dbReference type="InterPro" id="IPR001650">
    <property type="entry name" value="Helicase_C-like"/>
</dbReference>
<keyword evidence="4" id="KW-0963">Cytoplasm</keyword>
<dbReference type="EC" id="3.6.4.13" evidence="3"/>
<dbReference type="GO" id="GO:0005634">
    <property type="term" value="C:nucleus"/>
    <property type="evidence" value="ECO:0007669"/>
    <property type="project" value="UniProtKB-SubCell"/>
</dbReference>
<evidence type="ECO:0000256" key="9">
    <source>
        <dbReference type="ARBA" id="ARBA00022884"/>
    </source>
</evidence>
<keyword evidence="6" id="KW-0378">Hydrolase</keyword>
<dbReference type="AlphaFoldDB" id="A0A8W8KBY0"/>
<comment type="catalytic activity">
    <reaction evidence="11">
        <text>ATP + H2O = ADP + phosphate + H(+)</text>
        <dbReference type="Rhea" id="RHEA:13065"/>
        <dbReference type="ChEBI" id="CHEBI:15377"/>
        <dbReference type="ChEBI" id="CHEBI:15378"/>
        <dbReference type="ChEBI" id="CHEBI:30616"/>
        <dbReference type="ChEBI" id="CHEBI:43474"/>
        <dbReference type="ChEBI" id="CHEBI:456216"/>
        <dbReference type="EC" id="3.6.4.13"/>
    </reaction>
</comment>
<evidence type="ECO:0000259" key="16">
    <source>
        <dbReference type="PROSITE" id="PS51195"/>
    </source>
</evidence>
<dbReference type="Proteomes" id="UP000005408">
    <property type="component" value="Unassembled WGS sequence"/>
</dbReference>
<evidence type="ECO:0000256" key="11">
    <source>
        <dbReference type="ARBA" id="ARBA00047984"/>
    </source>
</evidence>
<dbReference type="SUPFAM" id="SSF52540">
    <property type="entry name" value="P-loop containing nucleoside triphosphate hydrolases"/>
    <property type="match status" value="1"/>
</dbReference>
<dbReference type="GO" id="GO:0005524">
    <property type="term" value="F:ATP binding"/>
    <property type="evidence" value="ECO:0007669"/>
    <property type="project" value="UniProtKB-KW"/>
</dbReference>
<protein>
    <recommendedName>
        <fullName evidence="3">RNA helicase</fullName>
        <ecNumber evidence="3">3.6.4.13</ecNumber>
    </recommendedName>
</protein>
<dbReference type="PANTHER" id="PTHR47958">
    <property type="entry name" value="ATP-DEPENDENT RNA HELICASE DBP3"/>
    <property type="match status" value="1"/>
</dbReference>
<feature type="short sequence motif" description="Q motif" evidence="12">
    <location>
        <begin position="167"/>
        <end position="195"/>
    </location>
</feature>
<keyword evidence="9" id="KW-0694">RNA-binding</keyword>
<feature type="domain" description="DEAD-box RNA helicase Q" evidence="16">
    <location>
        <begin position="167"/>
        <end position="195"/>
    </location>
</feature>
<dbReference type="FunFam" id="3.40.50.300:FF:000849">
    <property type="entry name" value="ATP-dependent RNA helicase DBP5"/>
    <property type="match status" value="1"/>
</dbReference>
<evidence type="ECO:0000256" key="13">
    <source>
        <dbReference type="SAM" id="MobiDB-lite"/>
    </source>
</evidence>
<dbReference type="FunFam" id="3.40.50.300:FF:000318">
    <property type="entry name" value="ATP-dependent RNA helicase DDX19B"/>
    <property type="match status" value="1"/>
</dbReference>
<feature type="compositionally biased region" description="Polar residues" evidence="13">
    <location>
        <begin position="80"/>
        <end position="97"/>
    </location>
</feature>
<dbReference type="InterPro" id="IPR027417">
    <property type="entry name" value="P-loop_NTPase"/>
</dbReference>
<dbReference type="PROSITE" id="PS51195">
    <property type="entry name" value="Q_MOTIF"/>
    <property type="match status" value="1"/>
</dbReference>
<dbReference type="Pfam" id="PF00270">
    <property type="entry name" value="DEAD"/>
    <property type="match status" value="1"/>
</dbReference>
<evidence type="ECO:0000256" key="7">
    <source>
        <dbReference type="ARBA" id="ARBA00022806"/>
    </source>
</evidence>
<evidence type="ECO:0000256" key="2">
    <source>
        <dbReference type="ARBA" id="ARBA00004496"/>
    </source>
</evidence>
<evidence type="ECO:0000256" key="12">
    <source>
        <dbReference type="PROSITE-ProRule" id="PRU00552"/>
    </source>
</evidence>
<feature type="domain" description="Helicase ATP-binding" evidence="14">
    <location>
        <begin position="200"/>
        <end position="370"/>
    </location>
</feature>
<evidence type="ECO:0000259" key="15">
    <source>
        <dbReference type="PROSITE" id="PS51194"/>
    </source>
</evidence>
<evidence type="ECO:0000256" key="5">
    <source>
        <dbReference type="ARBA" id="ARBA00022741"/>
    </source>
</evidence>